<protein>
    <recommendedName>
        <fullName evidence="2">PHP domain-containing protein</fullName>
    </recommendedName>
</protein>
<name>X0VRN5_9ZZZZ</name>
<accession>X0VRN5</accession>
<organism evidence="1">
    <name type="scientific">marine sediment metagenome</name>
    <dbReference type="NCBI Taxonomy" id="412755"/>
    <lineage>
        <taxon>unclassified sequences</taxon>
        <taxon>metagenomes</taxon>
        <taxon>ecological metagenomes</taxon>
    </lineage>
</organism>
<proteinExistence type="predicted"/>
<dbReference type="Pfam" id="PF13263">
    <property type="entry name" value="PHP_C"/>
    <property type="match status" value="1"/>
</dbReference>
<feature type="non-terminal residue" evidence="1">
    <location>
        <position position="1"/>
    </location>
</feature>
<sequence>NGSDSLDGNEKAIYAASTLKLPSIGGSDCHRIEQV</sequence>
<dbReference type="EMBL" id="BARS01033013">
    <property type="protein sequence ID" value="GAG21064.1"/>
    <property type="molecule type" value="Genomic_DNA"/>
</dbReference>
<evidence type="ECO:0000313" key="1">
    <source>
        <dbReference type="EMBL" id="GAG21064.1"/>
    </source>
</evidence>
<dbReference type="AlphaFoldDB" id="X0VRN5"/>
<comment type="caution">
    <text evidence="1">The sequence shown here is derived from an EMBL/GenBank/DDBJ whole genome shotgun (WGS) entry which is preliminary data.</text>
</comment>
<reference evidence="1" key="1">
    <citation type="journal article" date="2014" name="Front. Microbiol.">
        <title>High frequency of phylogenetically diverse reductive dehalogenase-homologous genes in deep subseafloor sedimentary metagenomes.</title>
        <authorList>
            <person name="Kawai M."/>
            <person name="Futagami T."/>
            <person name="Toyoda A."/>
            <person name="Takaki Y."/>
            <person name="Nishi S."/>
            <person name="Hori S."/>
            <person name="Arai W."/>
            <person name="Tsubouchi T."/>
            <person name="Morono Y."/>
            <person name="Uchiyama I."/>
            <person name="Ito T."/>
            <person name="Fujiyama A."/>
            <person name="Inagaki F."/>
            <person name="Takami H."/>
        </authorList>
    </citation>
    <scope>NUCLEOTIDE SEQUENCE</scope>
    <source>
        <strain evidence="1">Expedition CK06-06</strain>
    </source>
</reference>
<evidence type="ECO:0008006" key="2">
    <source>
        <dbReference type="Google" id="ProtNLM"/>
    </source>
</evidence>
<gene>
    <name evidence="1" type="ORF">S01H1_51172</name>
</gene>